<keyword evidence="1" id="KW-0479">Metal-binding</keyword>
<gene>
    <name evidence="4" type="ORF">C5Y93_20445</name>
</gene>
<keyword evidence="2" id="KW-0408">Iron</keyword>
<feature type="domain" description="Gamma-butyrobetaine hydroxylase-like N-terminal" evidence="3">
    <location>
        <begin position="7"/>
        <end position="92"/>
    </location>
</feature>
<sequence length="99" mass="11252">MIPADIQADRPNRNLKIKWSDGTESSVDFWTLRVSCRCARCISEHTGERLLNPDDVPRDVSIESMDLVGGYAIKIRWTDGHDTGLFTWEHLRDVSLPPA</sequence>
<proteinExistence type="predicted"/>
<dbReference type="OrthoDB" id="9794178at2"/>
<evidence type="ECO:0000256" key="2">
    <source>
        <dbReference type="ARBA" id="ARBA00023004"/>
    </source>
</evidence>
<dbReference type="GO" id="GO:0046872">
    <property type="term" value="F:metal ion binding"/>
    <property type="evidence" value="ECO:0007669"/>
    <property type="project" value="UniProtKB-KW"/>
</dbReference>
<accession>A0A2S8GIQ5</accession>
<protein>
    <recommendedName>
        <fullName evidence="3">Gamma-butyrobetaine hydroxylase-like N-terminal domain-containing protein</fullName>
    </recommendedName>
</protein>
<dbReference type="EMBL" id="PUHZ01000020">
    <property type="protein sequence ID" value="PQO44333.1"/>
    <property type="molecule type" value="Genomic_DNA"/>
</dbReference>
<dbReference type="InterPro" id="IPR010376">
    <property type="entry name" value="GBBH-like_N"/>
</dbReference>
<dbReference type="Pfam" id="PF06155">
    <property type="entry name" value="GBBH-like_N"/>
    <property type="match status" value="1"/>
</dbReference>
<evidence type="ECO:0000313" key="4">
    <source>
        <dbReference type="EMBL" id="PQO44333.1"/>
    </source>
</evidence>
<evidence type="ECO:0000313" key="5">
    <source>
        <dbReference type="Proteomes" id="UP000237819"/>
    </source>
</evidence>
<evidence type="ECO:0000259" key="3">
    <source>
        <dbReference type="Pfam" id="PF06155"/>
    </source>
</evidence>
<name>A0A2S8GIQ5_9BACT</name>
<reference evidence="4 5" key="1">
    <citation type="submission" date="2018-02" db="EMBL/GenBank/DDBJ databases">
        <title>Comparative genomes isolates from brazilian mangrove.</title>
        <authorList>
            <person name="Araujo J.E."/>
            <person name="Taketani R.G."/>
            <person name="Silva M.C.P."/>
            <person name="Loureco M.V."/>
            <person name="Andreote F.D."/>
        </authorList>
    </citation>
    <scope>NUCLEOTIDE SEQUENCE [LARGE SCALE GENOMIC DNA]</scope>
    <source>
        <strain evidence="4 5">Nap-Phe MGV</strain>
    </source>
</reference>
<dbReference type="InterPro" id="IPR038492">
    <property type="entry name" value="GBBH-like_N_sf"/>
</dbReference>
<dbReference type="PANTHER" id="PTHR35303:SF5">
    <property type="entry name" value="OS02G0197800 PROTEIN"/>
    <property type="match status" value="1"/>
</dbReference>
<dbReference type="Gene3D" id="3.30.2020.30">
    <property type="match status" value="1"/>
</dbReference>
<dbReference type="PANTHER" id="PTHR35303">
    <property type="entry name" value="OS02G0197800 PROTEIN"/>
    <property type="match status" value="1"/>
</dbReference>
<organism evidence="4 5">
    <name type="scientific">Blastopirellula marina</name>
    <dbReference type="NCBI Taxonomy" id="124"/>
    <lineage>
        <taxon>Bacteria</taxon>
        <taxon>Pseudomonadati</taxon>
        <taxon>Planctomycetota</taxon>
        <taxon>Planctomycetia</taxon>
        <taxon>Pirellulales</taxon>
        <taxon>Pirellulaceae</taxon>
        <taxon>Blastopirellula</taxon>
    </lineage>
</organism>
<dbReference type="AlphaFoldDB" id="A0A2S8GIQ5"/>
<comment type="caution">
    <text evidence="4">The sequence shown here is derived from an EMBL/GenBank/DDBJ whole genome shotgun (WGS) entry which is preliminary data.</text>
</comment>
<dbReference type="Proteomes" id="UP000237819">
    <property type="component" value="Unassembled WGS sequence"/>
</dbReference>
<dbReference type="RefSeq" id="WP_105337302.1">
    <property type="nucleotide sequence ID" value="NZ_PUHZ01000020.1"/>
</dbReference>
<evidence type="ECO:0000256" key="1">
    <source>
        <dbReference type="ARBA" id="ARBA00022723"/>
    </source>
</evidence>